<dbReference type="GO" id="GO:0006508">
    <property type="term" value="P:proteolysis"/>
    <property type="evidence" value="ECO:0007669"/>
    <property type="project" value="InterPro"/>
</dbReference>
<organism evidence="2 3">
    <name type="scientific">Gordonia malaquae NBRC 108250</name>
    <dbReference type="NCBI Taxonomy" id="1223542"/>
    <lineage>
        <taxon>Bacteria</taxon>
        <taxon>Bacillati</taxon>
        <taxon>Actinomycetota</taxon>
        <taxon>Actinomycetes</taxon>
        <taxon>Mycobacteriales</taxon>
        <taxon>Gordoniaceae</taxon>
        <taxon>Gordonia</taxon>
    </lineage>
</organism>
<dbReference type="eggNOG" id="COG1876">
    <property type="taxonomic scope" value="Bacteria"/>
</dbReference>
<gene>
    <name evidence="2" type="ORF">GM1_014_00390</name>
</gene>
<comment type="caution">
    <text evidence="2">The sequence shown here is derived from an EMBL/GenBank/DDBJ whole genome shotgun (WGS) entry which is preliminary data.</text>
</comment>
<accession>M3TF22</accession>
<dbReference type="AlphaFoldDB" id="M3TF22"/>
<evidence type="ECO:0000313" key="2">
    <source>
        <dbReference type="EMBL" id="GAC80046.1"/>
    </source>
</evidence>
<dbReference type="OrthoDB" id="3293184at2"/>
<dbReference type="EMBL" id="BAOP01000014">
    <property type="protein sequence ID" value="GAC80046.1"/>
    <property type="molecule type" value="Genomic_DNA"/>
</dbReference>
<protein>
    <submittedName>
        <fullName evidence="2">Peptidase M15 family protein</fullName>
    </submittedName>
</protein>
<sequence>MTTRIVRLLAVAVVSVSLILVSTACRIGDVSRSLVDTSDNGSLPDEGVTVDSSSAAITRLDPDLLDALRRAVADARSQNIDIRITSGWRSRDFQQSLFADAVGTYGSEDAASRFVASPDKSKHVTGEAVDVGPTDAMDWMSRNGSDYGLCQIFANELWHYELVADDGCPDLLPDASAL</sequence>
<dbReference type="CDD" id="cd14846">
    <property type="entry name" value="Peptidase_M15_like"/>
    <property type="match status" value="1"/>
</dbReference>
<evidence type="ECO:0000313" key="3">
    <source>
        <dbReference type="Proteomes" id="UP000035009"/>
    </source>
</evidence>
<dbReference type="InterPro" id="IPR003709">
    <property type="entry name" value="VanY-like_core_dom"/>
</dbReference>
<dbReference type="STRING" id="410332.SAMN04488550_1672"/>
<dbReference type="PANTHER" id="PTHR34385:SF1">
    <property type="entry name" value="PEPTIDOGLYCAN L-ALANYL-D-GLUTAMATE ENDOPEPTIDASE CWLK"/>
    <property type="match status" value="1"/>
</dbReference>
<reference evidence="2 3" key="1">
    <citation type="submission" date="2013-02" db="EMBL/GenBank/DDBJ databases">
        <title>Whole genome shotgun sequence of Gordonia malaquae NBRC 108250.</title>
        <authorList>
            <person name="Yoshida I."/>
            <person name="Hosoyama A."/>
            <person name="Tsuchikane K."/>
            <person name="Ando Y."/>
            <person name="Baba S."/>
            <person name="Ohji S."/>
            <person name="Hamada M."/>
            <person name="Tamura T."/>
            <person name="Yamazoe A."/>
            <person name="Yamazaki S."/>
            <person name="Fujita N."/>
        </authorList>
    </citation>
    <scope>NUCLEOTIDE SEQUENCE [LARGE SCALE GENOMIC DNA]</scope>
    <source>
        <strain evidence="2 3">NBRC 108250</strain>
    </source>
</reference>
<dbReference type="PANTHER" id="PTHR34385">
    <property type="entry name" value="D-ALANYL-D-ALANINE CARBOXYPEPTIDASE"/>
    <property type="match status" value="1"/>
</dbReference>
<dbReference type="Gene3D" id="3.30.1380.10">
    <property type="match status" value="1"/>
</dbReference>
<dbReference type="Pfam" id="PF02557">
    <property type="entry name" value="VanY"/>
    <property type="match status" value="1"/>
</dbReference>
<dbReference type="InterPro" id="IPR009045">
    <property type="entry name" value="Zn_M74/Hedgehog-like"/>
</dbReference>
<name>M3TF22_GORML</name>
<dbReference type="RefSeq" id="WP_008378800.1">
    <property type="nucleotide sequence ID" value="NZ_BAOP01000014.1"/>
</dbReference>
<keyword evidence="3" id="KW-1185">Reference proteome</keyword>
<proteinExistence type="predicted"/>
<dbReference type="InterPro" id="IPR052179">
    <property type="entry name" value="DD-CPase-like"/>
</dbReference>
<dbReference type="SUPFAM" id="SSF55166">
    <property type="entry name" value="Hedgehog/DD-peptidase"/>
    <property type="match status" value="1"/>
</dbReference>
<dbReference type="GO" id="GO:0008233">
    <property type="term" value="F:peptidase activity"/>
    <property type="evidence" value="ECO:0007669"/>
    <property type="project" value="InterPro"/>
</dbReference>
<evidence type="ECO:0000259" key="1">
    <source>
        <dbReference type="Pfam" id="PF02557"/>
    </source>
</evidence>
<dbReference type="Proteomes" id="UP000035009">
    <property type="component" value="Unassembled WGS sequence"/>
</dbReference>
<dbReference type="PROSITE" id="PS51257">
    <property type="entry name" value="PROKAR_LIPOPROTEIN"/>
    <property type="match status" value="1"/>
</dbReference>
<feature type="domain" description="D-alanyl-D-alanine carboxypeptidase-like core" evidence="1">
    <location>
        <begin position="59"/>
        <end position="154"/>
    </location>
</feature>